<protein>
    <submittedName>
        <fullName evidence="2">Uncharacterized protein</fullName>
    </submittedName>
</protein>
<gene>
    <name evidence="2" type="ORF">SNAT2548_LOCUS15608</name>
</gene>
<dbReference type="OrthoDB" id="443457at2759"/>
<evidence type="ECO:0000256" key="1">
    <source>
        <dbReference type="SAM" id="MobiDB-lite"/>
    </source>
</evidence>
<organism evidence="2 3">
    <name type="scientific">Symbiodinium natans</name>
    <dbReference type="NCBI Taxonomy" id="878477"/>
    <lineage>
        <taxon>Eukaryota</taxon>
        <taxon>Sar</taxon>
        <taxon>Alveolata</taxon>
        <taxon>Dinophyceae</taxon>
        <taxon>Suessiales</taxon>
        <taxon>Symbiodiniaceae</taxon>
        <taxon>Symbiodinium</taxon>
    </lineage>
</organism>
<feature type="region of interest" description="Disordered" evidence="1">
    <location>
        <begin position="130"/>
        <end position="150"/>
    </location>
</feature>
<reference evidence="2" key="1">
    <citation type="submission" date="2021-02" db="EMBL/GenBank/DDBJ databases">
        <authorList>
            <person name="Dougan E. K."/>
            <person name="Rhodes N."/>
            <person name="Thang M."/>
            <person name="Chan C."/>
        </authorList>
    </citation>
    <scope>NUCLEOTIDE SEQUENCE</scope>
</reference>
<accession>A0A812N6L1</accession>
<keyword evidence="3" id="KW-1185">Reference proteome</keyword>
<dbReference type="AlphaFoldDB" id="A0A812N6L1"/>
<sequence length="414" mass="45646">MDSSFMAEIMQPIISYKYFLYARLFKATAIVIDLLVRDVCPDSFGLDTLPVMLQKLSAFLHQAPEDFEALSFNQDLVGFFTSIPVDRILQSIDAIISRYCYRHALQLADVVFSVLLKEKDVNLRIWRGAEDPAPGADATEPPPEAKEASVNAMGQPPLLRAAPASFTSAILHILKQPQYALYIIKLGSFSSTLTRESDLLPVNMAQADEMFAPAEQQAIEVQPPSTQELRLMFKAFGDAKDRWKIDGATMKGYYLHSESGYLYIWHQATGILYEHLQSSGMCQAVWSSAVPQLNAEIWTVLPLPPTDPASMQASSVANGELPNIDVFVNLTVAHEADKQIPEDLLKAGGIKSIHGLRDSQVPAALLVLWVLPDPGPPVFLVPLVPRSSGPVVLWSRGPLVSWSSGFCYPALHVR</sequence>
<name>A0A812N6L1_9DINO</name>
<proteinExistence type="predicted"/>
<evidence type="ECO:0000313" key="2">
    <source>
        <dbReference type="EMBL" id="CAE7296429.1"/>
    </source>
</evidence>
<dbReference type="Proteomes" id="UP000604046">
    <property type="component" value="Unassembled WGS sequence"/>
</dbReference>
<dbReference type="EMBL" id="CAJNDS010002013">
    <property type="protein sequence ID" value="CAE7296429.1"/>
    <property type="molecule type" value="Genomic_DNA"/>
</dbReference>
<comment type="caution">
    <text evidence="2">The sequence shown here is derived from an EMBL/GenBank/DDBJ whole genome shotgun (WGS) entry which is preliminary data.</text>
</comment>
<evidence type="ECO:0000313" key="3">
    <source>
        <dbReference type="Proteomes" id="UP000604046"/>
    </source>
</evidence>